<reference evidence="1 2" key="1">
    <citation type="journal article" date="2014" name="Nature">
        <title>The genome of Eucalyptus grandis.</title>
        <authorList>
            <person name="Myburg A.A."/>
            <person name="Grattapaglia D."/>
            <person name="Tuskan G.A."/>
            <person name="Hellsten U."/>
            <person name="Hayes R.D."/>
            <person name="Grimwood J."/>
            <person name="Jenkins J."/>
            <person name="Lindquist E."/>
            <person name="Tice H."/>
            <person name="Bauer D."/>
            <person name="Goodstein D.M."/>
            <person name="Dubchak I."/>
            <person name="Poliakov A."/>
            <person name="Mizrachi E."/>
            <person name="Kullan A.R."/>
            <person name="Hussey S.G."/>
            <person name="Pinard D."/>
            <person name="van der Merwe K."/>
            <person name="Singh P."/>
            <person name="van Jaarsveld I."/>
            <person name="Silva-Junior O.B."/>
            <person name="Togawa R.C."/>
            <person name="Pappas M.R."/>
            <person name="Faria D.A."/>
            <person name="Sansaloni C.P."/>
            <person name="Petroli C.D."/>
            <person name="Yang X."/>
            <person name="Ranjan P."/>
            <person name="Tschaplinski T.J."/>
            <person name="Ye C.Y."/>
            <person name="Li T."/>
            <person name="Sterck L."/>
            <person name="Vanneste K."/>
            <person name="Murat F."/>
            <person name="Soler M."/>
            <person name="Clemente H.S."/>
            <person name="Saidi N."/>
            <person name="Cassan-Wang H."/>
            <person name="Dunand C."/>
            <person name="Hefer C.A."/>
            <person name="Bornberg-Bauer E."/>
            <person name="Kersting A.R."/>
            <person name="Vining K."/>
            <person name="Amarasinghe V."/>
            <person name="Ranik M."/>
            <person name="Naithani S."/>
            <person name="Elser J."/>
            <person name="Boyd A.E."/>
            <person name="Liston A."/>
            <person name="Spatafora J.W."/>
            <person name="Dharmwardhana P."/>
            <person name="Raja R."/>
            <person name="Sullivan C."/>
            <person name="Romanel E."/>
            <person name="Alves-Ferreira M."/>
            <person name="Kulheim C."/>
            <person name="Foley W."/>
            <person name="Carocha V."/>
            <person name="Paiva J."/>
            <person name="Kudrna D."/>
            <person name="Brommonschenkel S.H."/>
            <person name="Pasquali G."/>
            <person name="Byrne M."/>
            <person name="Rigault P."/>
            <person name="Tibbits J."/>
            <person name="Spokevicius A."/>
            <person name="Jones R.C."/>
            <person name="Steane D.A."/>
            <person name="Vaillancourt R.E."/>
            <person name="Potts B.M."/>
            <person name="Joubert F."/>
            <person name="Barry K."/>
            <person name="Pappas G.J."/>
            <person name="Strauss S.H."/>
            <person name="Jaiswal P."/>
            <person name="Grima-Pettenati J."/>
            <person name="Salse J."/>
            <person name="Van de Peer Y."/>
            <person name="Rokhsar D.S."/>
            <person name="Schmutz J."/>
        </authorList>
    </citation>
    <scope>NUCLEOTIDE SEQUENCE [LARGE SCALE GENOMIC DNA]</scope>
    <source>
        <strain evidence="2">cv. BRASUZ1</strain>
        <tissue evidence="1">Leaf extractions</tissue>
    </source>
</reference>
<organism evidence="1 2">
    <name type="scientific">Eucalyptus grandis</name>
    <name type="common">Flooded gum</name>
    <dbReference type="NCBI Taxonomy" id="71139"/>
    <lineage>
        <taxon>Eukaryota</taxon>
        <taxon>Viridiplantae</taxon>
        <taxon>Streptophyta</taxon>
        <taxon>Embryophyta</taxon>
        <taxon>Tracheophyta</taxon>
        <taxon>Spermatophyta</taxon>
        <taxon>Magnoliopsida</taxon>
        <taxon>eudicotyledons</taxon>
        <taxon>Gunneridae</taxon>
        <taxon>Pentapetalae</taxon>
        <taxon>rosids</taxon>
        <taxon>malvids</taxon>
        <taxon>Myrtales</taxon>
        <taxon>Myrtaceae</taxon>
        <taxon>Myrtoideae</taxon>
        <taxon>Eucalypteae</taxon>
        <taxon>Eucalyptus</taxon>
    </lineage>
</organism>
<evidence type="ECO:0000313" key="1">
    <source>
        <dbReference type="EMBL" id="KAK3416332.1"/>
    </source>
</evidence>
<proteinExistence type="predicted"/>
<keyword evidence="2" id="KW-1185">Reference proteome</keyword>
<name>A0ACC3JQL5_EUCGR</name>
<accession>A0ACC3JQL5</accession>
<dbReference type="EMBL" id="CM064442">
    <property type="protein sequence ID" value="KAK3416332.1"/>
    <property type="molecule type" value="Genomic_DNA"/>
</dbReference>
<protein>
    <submittedName>
        <fullName evidence="1">Uncharacterized protein</fullName>
    </submittedName>
</protein>
<comment type="caution">
    <text evidence="1">The sequence shown here is derived from an EMBL/GenBank/DDBJ whole genome shotgun (WGS) entry which is preliminary data.</text>
</comment>
<evidence type="ECO:0000313" key="2">
    <source>
        <dbReference type="Proteomes" id="UP000030711"/>
    </source>
</evidence>
<gene>
    <name evidence="1" type="ORF">EUGRSUZ_H01807</name>
</gene>
<sequence>MKGLQGLNLQGTSIEELPASIENLDSLWEMDLDNCKKLTILPSSIYKLPNLEFLTLHGCSKLVKFPKMEGDSRGPHTKMGFPKLHLLNLSGCNLSDIEFLENPSCFPSLNYLFLRNNNFTNLSTCEQQSKSRHLPVSYHQRIQEILDIPWQFQRQWAIGCESLSEKPLNICDCDNVDYCFCHGGIRHEFQYTGRLNYKGDFHFSHGCREVFMPGGEMPEWLVPNNDGHISFMASKDLLEKFLGIAFCVVIRAKCGIKHAALIINRDVDGRHNHSLGKNFVQNVDHVLLQCYEPRLWWGHLTGPNDWNQFMLTIRASDNHIVKMCGFRLICKPLEHDLEIFLQHNQSLDPALLYEVQHEDTQMSMVGESSSETKDLLDNKTSREKNSSSDLILEVSNVTDIPIENYRYSGSGAISQYRKNIVPEGEMPEEFVPVENGTISFMASQDLYDKFLGLALCVVFSVEDGKKEISFDIVPHINDERRNVLSGTLGTFDSDHTWIQYLEPSVLWGLLEGGVDFGQFDEIYLRFSLNLRVSGGTLKKLGYMIRCKRIEDDLKAVLEDNKLVNPTSLYEEDSEGDLRGEKELEREFFYKCHLWRRELDNFF</sequence>
<dbReference type="Proteomes" id="UP000030711">
    <property type="component" value="Chromosome 8"/>
</dbReference>